<keyword evidence="8" id="KW-0175">Coiled coil</keyword>
<dbReference type="EMBL" id="BAABFV010000002">
    <property type="protein sequence ID" value="GAA4363117.1"/>
    <property type="molecule type" value="Genomic_DNA"/>
</dbReference>
<reference evidence="12" key="1">
    <citation type="journal article" date="2019" name="Int. J. Syst. Evol. Microbiol.">
        <title>The Global Catalogue of Microorganisms (GCM) 10K type strain sequencing project: providing services to taxonomists for standard genome sequencing and annotation.</title>
        <authorList>
            <consortium name="The Broad Institute Genomics Platform"/>
            <consortium name="The Broad Institute Genome Sequencing Center for Infectious Disease"/>
            <person name="Wu L."/>
            <person name="Ma J."/>
        </authorList>
    </citation>
    <scope>NUCLEOTIDE SEQUENCE [LARGE SCALE GENOMIC DNA]</scope>
    <source>
        <strain evidence="12">JCM 17728</strain>
    </source>
</reference>
<feature type="signal peptide" evidence="10">
    <location>
        <begin position="1"/>
        <end position="18"/>
    </location>
</feature>
<dbReference type="Pfam" id="PF02167">
    <property type="entry name" value="Cytochrom_C1"/>
    <property type="match status" value="1"/>
</dbReference>
<evidence type="ECO:0000256" key="5">
    <source>
        <dbReference type="ARBA" id="ARBA00022989"/>
    </source>
</evidence>
<keyword evidence="7 9" id="KW-0472">Membrane</keyword>
<keyword evidence="12" id="KW-1185">Reference proteome</keyword>
<evidence type="ECO:0000256" key="9">
    <source>
        <dbReference type="SAM" id="Phobius"/>
    </source>
</evidence>
<evidence type="ECO:0000313" key="12">
    <source>
        <dbReference type="Proteomes" id="UP001501011"/>
    </source>
</evidence>
<sequence>MKKLISAILFLLPVAAFAAGGGTTYPNDKANVNYGDKASIQNGAKLFVNYCQGCHSMEYVRYSRIAQDLDLTEDQASALILGDGKLGDTMDKAMDAGLAEKWFGVNPLDLSLVARVRGNDWVYNYLRAFYLDDSRPYGVNNTVFPSVGMPHVLADLQGLQVKSDELVAAEEAITSGKARIEQLKATLKDADASAEAVAKAEEGVALLEEEVHDAELEIAKIAREGKMFTIVEEGDMTPQEYDHAVRDLVAFMAYTANPVKLKSKAIGLWALLFLLVLLVLAYFLKKEFWKDIKKK</sequence>
<dbReference type="Gene3D" id="1.20.5.100">
    <property type="entry name" value="Cytochrome c1, transmembrane anchor, C-terminal"/>
    <property type="match status" value="1"/>
</dbReference>
<dbReference type="Gene3D" id="1.10.760.10">
    <property type="entry name" value="Cytochrome c-like domain"/>
    <property type="match status" value="1"/>
</dbReference>
<evidence type="ECO:0000256" key="10">
    <source>
        <dbReference type="SAM" id="SignalP"/>
    </source>
</evidence>
<comment type="subcellular location">
    <subcellularLocation>
        <location evidence="1">Membrane</location>
    </subcellularLocation>
</comment>
<accession>A0ABP8IM58</accession>
<dbReference type="PANTHER" id="PTHR10266:SF3">
    <property type="entry name" value="CYTOCHROME C1, HEME PROTEIN, MITOCHONDRIAL"/>
    <property type="match status" value="1"/>
</dbReference>
<feature type="chain" id="PRO_5045631536" evidence="10">
    <location>
        <begin position="19"/>
        <end position="295"/>
    </location>
</feature>
<proteinExistence type="predicted"/>
<organism evidence="11 12">
    <name type="scientific">Kangiella marina</name>
    <dbReference type="NCBI Taxonomy" id="1079178"/>
    <lineage>
        <taxon>Bacteria</taxon>
        <taxon>Pseudomonadati</taxon>
        <taxon>Pseudomonadota</taxon>
        <taxon>Gammaproteobacteria</taxon>
        <taxon>Kangiellales</taxon>
        <taxon>Kangiellaceae</taxon>
        <taxon>Kangiella</taxon>
    </lineage>
</organism>
<dbReference type="RefSeq" id="WP_345292887.1">
    <property type="nucleotide sequence ID" value="NZ_BAABFV010000002.1"/>
</dbReference>
<evidence type="ECO:0000256" key="6">
    <source>
        <dbReference type="ARBA" id="ARBA00023004"/>
    </source>
</evidence>
<keyword evidence="4" id="KW-0479">Metal-binding</keyword>
<gene>
    <name evidence="11" type="ORF">GCM10023151_17960</name>
</gene>
<evidence type="ECO:0000256" key="8">
    <source>
        <dbReference type="SAM" id="Coils"/>
    </source>
</evidence>
<dbReference type="InterPro" id="IPR002326">
    <property type="entry name" value="Cyt_c1"/>
</dbReference>
<feature type="coiled-coil region" evidence="8">
    <location>
        <begin position="166"/>
        <end position="224"/>
    </location>
</feature>
<evidence type="ECO:0000313" key="11">
    <source>
        <dbReference type="EMBL" id="GAA4363117.1"/>
    </source>
</evidence>
<keyword evidence="5 9" id="KW-1133">Transmembrane helix</keyword>
<dbReference type="SUPFAM" id="SSF46626">
    <property type="entry name" value="Cytochrome c"/>
    <property type="match status" value="1"/>
</dbReference>
<keyword evidence="3 9" id="KW-0812">Transmembrane</keyword>
<dbReference type="Proteomes" id="UP001501011">
    <property type="component" value="Unassembled WGS sequence"/>
</dbReference>
<evidence type="ECO:0000256" key="2">
    <source>
        <dbReference type="ARBA" id="ARBA00022617"/>
    </source>
</evidence>
<keyword evidence="6" id="KW-0408">Iron</keyword>
<dbReference type="InterPro" id="IPR036909">
    <property type="entry name" value="Cyt_c-like_dom_sf"/>
</dbReference>
<evidence type="ECO:0000256" key="1">
    <source>
        <dbReference type="ARBA" id="ARBA00004370"/>
    </source>
</evidence>
<evidence type="ECO:0000256" key="4">
    <source>
        <dbReference type="ARBA" id="ARBA00022723"/>
    </source>
</evidence>
<feature type="transmembrane region" description="Helical" evidence="9">
    <location>
        <begin position="266"/>
        <end position="284"/>
    </location>
</feature>
<keyword evidence="10" id="KW-0732">Signal</keyword>
<keyword evidence="2" id="KW-0349">Heme</keyword>
<evidence type="ECO:0000256" key="3">
    <source>
        <dbReference type="ARBA" id="ARBA00022692"/>
    </source>
</evidence>
<evidence type="ECO:0000256" key="7">
    <source>
        <dbReference type="ARBA" id="ARBA00023136"/>
    </source>
</evidence>
<protein>
    <submittedName>
        <fullName evidence="11">Cytochrome c1</fullName>
    </submittedName>
</protein>
<name>A0ABP8IM58_9GAMM</name>
<comment type="caution">
    <text evidence="11">The sequence shown here is derived from an EMBL/GenBank/DDBJ whole genome shotgun (WGS) entry which is preliminary data.</text>
</comment>
<dbReference type="PANTHER" id="PTHR10266">
    <property type="entry name" value="CYTOCHROME C1"/>
    <property type="match status" value="1"/>
</dbReference>